<name>A0ABU4VR03_9ACTN</name>
<dbReference type="Pfam" id="PF01904">
    <property type="entry name" value="DUF72"/>
    <property type="match status" value="1"/>
</dbReference>
<dbReference type="InterPro" id="IPR036520">
    <property type="entry name" value="UPF0759_sf"/>
</dbReference>
<sequence>MAGAPRIRIGCSGWNYRSWRGALYPPGLPTSRWLARYAERFDTVEVNATFYRLLRPETAARWLEQVPDDFLFAVKGSRYLTHMRRLRDMEQGLERFYAGLGPLAGSSRLGPVLWQLPERFPRDDERLAAALERLPPGRHAWEFRHPSWFVEPVYELLRAHGMALVHGDHPDRPFDEVRVTADFAFLRFHHGRRGRRGNYAPTELDEWAARIDRLGRDVEVLAYFNNDWEAFAVRNALGLADRLHVGPDRH</sequence>
<evidence type="ECO:0000313" key="1">
    <source>
        <dbReference type="EMBL" id="MDX8153529.1"/>
    </source>
</evidence>
<proteinExistence type="predicted"/>
<dbReference type="SUPFAM" id="SSF117396">
    <property type="entry name" value="TM1631-like"/>
    <property type="match status" value="1"/>
</dbReference>
<dbReference type="RefSeq" id="WP_319955678.1">
    <property type="nucleotide sequence ID" value="NZ_JAXAVX010000015.1"/>
</dbReference>
<gene>
    <name evidence="1" type="ORF">SK069_18160</name>
</gene>
<evidence type="ECO:0000313" key="2">
    <source>
        <dbReference type="Proteomes" id="UP001277761"/>
    </source>
</evidence>
<keyword evidence="2" id="KW-1185">Reference proteome</keyword>
<protein>
    <submittedName>
        <fullName evidence="1">DUF72 domain-containing protein</fullName>
    </submittedName>
</protein>
<organism evidence="1 2">
    <name type="scientific">Patulibacter brassicae</name>
    <dbReference type="NCBI Taxonomy" id="1705717"/>
    <lineage>
        <taxon>Bacteria</taxon>
        <taxon>Bacillati</taxon>
        <taxon>Actinomycetota</taxon>
        <taxon>Thermoleophilia</taxon>
        <taxon>Solirubrobacterales</taxon>
        <taxon>Patulibacteraceae</taxon>
        <taxon>Patulibacter</taxon>
    </lineage>
</organism>
<dbReference type="Gene3D" id="3.20.20.410">
    <property type="entry name" value="Protein of unknown function UPF0759"/>
    <property type="match status" value="1"/>
</dbReference>
<accession>A0ABU4VR03</accession>
<dbReference type="PANTHER" id="PTHR30348">
    <property type="entry name" value="UNCHARACTERIZED PROTEIN YECE"/>
    <property type="match status" value="1"/>
</dbReference>
<reference evidence="1 2" key="1">
    <citation type="submission" date="2023-11" db="EMBL/GenBank/DDBJ databases">
        <authorList>
            <person name="Xu M."/>
            <person name="Jiang T."/>
        </authorList>
    </citation>
    <scope>NUCLEOTIDE SEQUENCE [LARGE SCALE GENOMIC DNA]</scope>
    <source>
        <strain evidence="1 2">SD</strain>
    </source>
</reference>
<dbReference type="PANTHER" id="PTHR30348:SF4">
    <property type="entry name" value="DUF72 DOMAIN-CONTAINING PROTEIN"/>
    <property type="match status" value="1"/>
</dbReference>
<dbReference type="EMBL" id="JAXAVX010000015">
    <property type="protein sequence ID" value="MDX8153529.1"/>
    <property type="molecule type" value="Genomic_DNA"/>
</dbReference>
<dbReference type="Proteomes" id="UP001277761">
    <property type="component" value="Unassembled WGS sequence"/>
</dbReference>
<comment type="caution">
    <text evidence="1">The sequence shown here is derived from an EMBL/GenBank/DDBJ whole genome shotgun (WGS) entry which is preliminary data.</text>
</comment>
<dbReference type="InterPro" id="IPR002763">
    <property type="entry name" value="DUF72"/>
</dbReference>